<sequence length="139" mass="15958">MSYLGTISTREYTGLRLVLRLAQTYRNRQPVSLTTVSQFENVSPKYLEQLVAPFRRAGWLESRRGRDGGYVMIKDPQTISLRDIIALLGNQPYLISCLDRNRRERCQNEQRCAARRGLDKAQQAIEQTLSGISLAELLR</sequence>
<dbReference type="PANTHER" id="PTHR33221:SF5">
    <property type="entry name" value="HTH-TYPE TRANSCRIPTIONAL REGULATOR ISCR"/>
    <property type="match status" value="1"/>
</dbReference>
<evidence type="ECO:0000313" key="2">
    <source>
        <dbReference type="EMBL" id="OGY50933.1"/>
    </source>
</evidence>
<organism evidence="2 3">
    <name type="scientific">Candidatus Buchananbacteria bacterium RIFCSPHIGHO2_02_FULL_56_16</name>
    <dbReference type="NCBI Taxonomy" id="1797542"/>
    <lineage>
        <taxon>Bacteria</taxon>
        <taxon>Candidatus Buchananiibacteriota</taxon>
    </lineage>
</organism>
<dbReference type="PANTHER" id="PTHR33221">
    <property type="entry name" value="WINGED HELIX-TURN-HELIX TRANSCRIPTIONAL REGULATOR, RRF2 FAMILY"/>
    <property type="match status" value="1"/>
</dbReference>
<evidence type="ECO:0000256" key="1">
    <source>
        <dbReference type="ARBA" id="ARBA00023125"/>
    </source>
</evidence>
<dbReference type="NCBIfam" id="TIGR00738">
    <property type="entry name" value="rrf2_super"/>
    <property type="match status" value="1"/>
</dbReference>
<dbReference type="Pfam" id="PF02082">
    <property type="entry name" value="Rrf2"/>
    <property type="match status" value="1"/>
</dbReference>
<comment type="caution">
    <text evidence="2">The sequence shown here is derived from an EMBL/GenBank/DDBJ whole genome shotgun (WGS) entry which is preliminary data.</text>
</comment>
<dbReference type="AlphaFoldDB" id="A0A1G1YF14"/>
<evidence type="ECO:0000313" key="3">
    <source>
        <dbReference type="Proteomes" id="UP000177310"/>
    </source>
</evidence>
<dbReference type="GO" id="GO:0003677">
    <property type="term" value="F:DNA binding"/>
    <property type="evidence" value="ECO:0007669"/>
    <property type="project" value="UniProtKB-KW"/>
</dbReference>
<dbReference type="InterPro" id="IPR036390">
    <property type="entry name" value="WH_DNA-bd_sf"/>
</dbReference>
<dbReference type="GO" id="GO:0003700">
    <property type="term" value="F:DNA-binding transcription factor activity"/>
    <property type="evidence" value="ECO:0007669"/>
    <property type="project" value="TreeGrafter"/>
</dbReference>
<gene>
    <name evidence="2" type="ORF">A3J59_00300</name>
</gene>
<dbReference type="Proteomes" id="UP000177310">
    <property type="component" value="Unassembled WGS sequence"/>
</dbReference>
<reference evidence="2 3" key="1">
    <citation type="journal article" date="2016" name="Nat. Commun.">
        <title>Thousands of microbial genomes shed light on interconnected biogeochemical processes in an aquifer system.</title>
        <authorList>
            <person name="Anantharaman K."/>
            <person name="Brown C.T."/>
            <person name="Hug L.A."/>
            <person name="Sharon I."/>
            <person name="Castelle C.J."/>
            <person name="Probst A.J."/>
            <person name="Thomas B.C."/>
            <person name="Singh A."/>
            <person name="Wilkins M.J."/>
            <person name="Karaoz U."/>
            <person name="Brodie E.L."/>
            <person name="Williams K.H."/>
            <person name="Hubbard S.S."/>
            <person name="Banfield J.F."/>
        </authorList>
    </citation>
    <scope>NUCLEOTIDE SEQUENCE [LARGE SCALE GENOMIC DNA]</scope>
</reference>
<keyword evidence="1" id="KW-0238">DNA-binding</keyword>
<dbReference type="PROSITE" id="PS51197">
    <property type="entry name" value="HTH_RRF2_2"/>
    <property type="match status" value="1"/>
</dbReference>
<dbReference type="Gene3D" id="1.10.10.10">
    <property type="entry name" value="Winged helix-like DNA-binding domain superfamily/Winged helix DNA-binding domain"/>
    <property type="match status" value="1"/>
</dbReference>
<dbReference type="GO" id="GO:0005829">
    <property type="term" value="C:cytosol"/>
    <property type="evidence" value="ECO:0007669"/>
    <property type="project" value="TreeGrafter"/>
</dbReference>
<dbReference type="STRING" id="1797542.A3J59_00300"/>
<name>A0A1G1YF14_9BACT</name>
<dbReference type="InterPro" id="IPR000944">
    <property type="entry name" value="Tscrpt_reg_Rrf2"/>
</dbReference>
<dbReference type="EMBL" id="MHIL01000026">
    <property type="protein sequence ID" value="OGY50933.1"/>
    <property type="molecule type" value="Genomic_DNA"/>
</dbReference>
<proteinExistence type="predicted"/>
<dbReference type="SUPFAM" id="SSF46785">
    <property type="entry name" value="Winged helix' DNA-binding domain"/>
    <property type="match status" value="1"/>
</dbReference>
<accession>A0A1G1YF14</accession>
<evidence type="ECO:0008006" key="4">
    <source>
        <dbReference type="Google" id="ProtNLM"/>
    </source>
</evidence>
<protein>
    <recommendedName>
        <fullName evidence="4">Rrf2 family transcriptional regulator</fullName>
    </recommendedName>
</protein>
<dbReference type="InterPro" id="IPR036388">
    <property type="entry name" value="WH-like_DNA-bd_sf"/>
</dbReference>